<dbReference type="Pfam" id="PF02953">
    <property type="entry name" value="zf-Tim10_DDP"/>
    <property type="match status" value="1"/>
</dbReference>
<comment type="subcellular location">
    <subcellularLocation>
        <location evidence="6">Mitochondrion inner membrane</location>
        <topology evidence="6">Peripheral membrane protein</topology>
        <orientation evidence="6">Intermembrane side</orientation>
    </subcellularLocation>
</comment>
<keyword evidence="6" id="KW-0813">Transport</keyword>
<feature type="domain" description="Tim10-like" evidence="7">
    <location>
        <begin position="23"/>
        <end position="84"/>
    </location>
</feature>
<evidence type="ECO:0000256" key="3">
    <source>
        <dbReference type="ARBA" id="ARBA00022927"/>
    </source>
</evidence>
<sequence length="88" mass="9919">MSSPEAGAPSSELSSKQQQEIAKFIETEQQKAKLQQAIHNFTSICWPKCITKVNDKLGKDEEQCLANCVERYLDCNFQIIKSLEAAKK</sequence>
<dbReference type="HOGENOM" id="CLU_141397_1_0_1"/>
<evidence type="ECO:0000256" key="4">
    <source>
        <dbReference type="ARBA" id="ARBA00023010"/>
    </source>
</evidence>
<dbReference type="eggNOG" id="KOG3489">
    <property type="taxonomic scope" value="Eukaryota"/>
</dbReference>
<gene>
    <name evidence="9" type="primary">tim8</name>
    <name evidence="8" type="ORF">SJAG_02524</name>
</gene>
<dbReference type="GO" id="GO:0015031">
    <property type="term" value="P:protein transport"/>
    <property type="evidence" value="ECO:0007669"/>
    <property type="project" value="UniProtKB-KW"/>
</dbReference>
<organism evidence="8 10">
    <name type="scientific">Schizosaccharomyces japonicus (strain yFS275 / FY16936)</name>
    <name type="common">Fission yeast</name>
    <dbReference type="NCBI Taxonomy" id="402676"/>
    <lineage>
        <taxon>Eukaryota</taxon>
        <taxon>Fungi</taxon>
        <taxon>Dikarya</taxon>
        <taxon>Ascomycota</taxon>
        <taxon>Taphrinomycotina</taxon>
        <taxon>Schizosaccharomycetes</taxon>
        <taxon>Schizosaccharomycetales</taxon>
        <taxon>Schizosaccharomycetaceae</taxon>
        <taxon>Schizosaccharomyces</taxon>
    </lineage>
</organism>
<keyword evidence="4 6" id="KW-0811">Translocation</keyword>
<dbReference type="OrthoDB" id="344165at2759"/>
<comment type="subunit">
    <text evidence="6">Heterohexamer.</text>
</comment>
<evidence type="ECO:0000256" key="6">
    <source>
        <dbReference type="RuleBase" id="RU367043"/>
    </source>
</evidence>
<dbReference type="Proteomes" id="UP000001744">
    <property type="component" value="Unassembled WGS sequence"/>
</dbReference>
<evidence type="ECO:0000313" key="8">
    <source>
        <dbReference type="EMBL" id="EEB07439.1"/>
    </source>
</evidence>
<keyword evidence="3 6" id="KW-0653">Protein transport</keyword>
<evidence type="ECO:0000256" key="2">
    <source>
        <dbReference type="ARBA" id="ARBA00022792"/>
    </source>
</evidence>
<dbReference type="EMBL" id="KE651166">
    <property type="protein sequence ID" value="EEB07439.1"/>
    <property type="molecule type" value="Genomic_DNA"/>
</dbReference>
<dbReference type="InterPro" id="IPR035427">
    <property type="entry name" value="Tim10-like_dom_sf"/>
</dbReference>
<dbReference type="JaponicusDB" id="SJAG_02524">
    <property type="gene designation" value="tim8"/>
</dbReference>
<dbReference type="SUPFAM" id="SSF144122">
    <property type="entry name" value="Tim10-like"/>
    <property type="match status" value="1"/>
</dbReference>
<keyword evidence="6" id="KW-0143">Chaperone</keyword>
<protein>
    <recommendedName>
        <fullName evidence="6">Mitochondrial import inner membrane translocase subunit</fullName>
    </recommendedName>
</protein>
<keyword evidence="10" id="KW-1185">Reference proteome</keyword>
<accession>B6K2Q8</accession>
<dbReference type="Gene3D" id="1.10.287.810">
    <property type="entry name" value="Mitochondrial import inner membrane translocase subunit tim13 like domains"/>
    <property type="match status" value="1"/>
</dbReference>
<dbReference type="GO" id="GO:0005743">
    <property type="term" value="C:mitochondrial inner membrane"/>
    <property type="evidence" value="ECO:0007669"/>
    <property type="project" value="UniProtKB-SubCell"/>
</dbReference>
<comment type="function">
    <text evidence="6">Mitochondrial intermembrane chaperone that participates in the import and insertion of some multi-pass transmembrane proteins into the mitochondrial inner membrane. Also required for the transfer of beta-barrel precursors from the TOM complex to the sorting and assembly machinery (SAM complex) of the outer membrane. Acts as a chaperone-like protein that protects the hydrophobic precursors from aggregation and guide them through the mitochondrial intermembrane space.</text>
</comment>
<comment type="domain">
    <text evidence="6">The twin CX3C motif contains 4 conserved Cys residues that form 2 disulfide bonds in the mitochondrial intermembrane space.</text>
</comment>
<dbReference type="VEuPathDB" id="FungiDB:SJAG_02524"/>
<dbReference type="RefSeq" id="XP_002173732.1">
    <property type="nucleotide sequence ID" value="XM_002173696.2"/>
</dbReference>
<comment type="similarity">
    <text evidence="1 6">Belongs to the small Tim family.</text>
</comment>
<evidence type="ECO:0000256" key="5">
    <source>
        <dbReference type="ARBA" id="ARBA00023157"/>
    </source>
</evidence>
<keyword evidence="5 6" id="KW-1015">Disulfide bond</keyword>
<evidence type="ECO:0000259" key="7">
    <source>
        <dbReference type="Pfam" id="PF02953"/>
    </source>
</evidence>
<evidence type="ECO:0000256" key="1">
    <source>
        <dbReference type="ARBA" id="ARBA00006720"/>
    </source>
</evidence>
<evidence type="ECO:0000313" key="10">
    <source>
        <dbReference type="Proteomes" id="UP000001744"/>
    </source>
</evidence>
<proteinExistence type="inferred from homology"/>
<keyword evidence="2 6" id="KW-0999">Mitochondrion inner membrane</keyword>
<keyword evidence="6" id="KW-0496">Mitochondrion</keyword>
<reference evidence="8 10" key="1">
    <citation type="journal article" date="2011" name="Science">
        <title>Comparative functional genomics of the fission yeasts.</title>
        <authorList>
            <person name="Rhind N."/>
            <person name="Chen Z."/>
            <person name="Yassour M."/>
            <person name="Thompson D.A."/>
            <person name="Haas B.J."/>
            <person name="Habib N."/>
            <person name="Wapinski I."/>
            <person name="Roy S."/>
            <person name="Lin M.F."/>
            <person name="Heiman D.I."/>
            <person name="Young S.K."/>
            <person name="Furuya K."/>
            <person name="Guo Y."/>
            <person name="Pidoux A."/>
            <person name="Chen H.M."/>
            <person name="Robbertse B."/>
            <person name="Goldberg J.M."/>
            <person name="Aoki K."/>
            <person name="Bayne E.H."/>
            <person name="Berlin A.M."/>
            <person name="Desjardins C.A."/>
            <person name="Dobbs E."/>
            <person name="Dukaj L."/>
            <person name="Fan L."/>
            <person name="FitzGerald M.G."/>
            <person name="French C."/>
            <person name="Gujja S."/>
            <person name="Hansen K."/>
            <person name="Keifenheim D."/>
            <person name="Levin J.Z."/>
            <person name="Mosher R.A."/>
            <person name="Mueller C.A."/>
            <person name="Pfiffner J."/>
            <person name="Priest M."/>
            <person name="Russ C."/>
            <person name="Smialowska A."/>
            <person name="Swoboda P."/>
            <person name="Sykes S.M."/>
            <person name="Vaughn M."/>
            <person name="Vengrova S."/>
            <person name="Yoder R."/>
            <person name="Zeng Q."/>
            <person name="Allshire R."/>
            <person name="Baulcombe D."/>
            <person name="Birren B.W."/>
            <person name="Brown W."/>
            <person name="Ekwall K."/>
            <person name="Kellis M."/>
            <person name="Leatherwood J."/>
            <person name="Levin H."/>
            <person name="Margalit H."/>
            <person name="Martienssen R."/>
            <person name="Nieduszynski C.A."/>
            <person name="Spatafora J.W."/>
            <person name="Friedman N."/>
            <person name="Dalgaard J.Z."/>
            <person name="Baumann P."/>
            <person name="Niki H."/>
            <person name="Regev A."/>
            <person name="Nusbaum C."/>
        </authorList>
    </citation>
    <scope>NUCLEOTIDE SEQUENCE [LARGE SCALE GENOMIC DNA]</scope>
    <source>
        <strain evidence="10">yFS275 / FY16936</strain>
    </source>
</reference>
<evidence type="ECO:0000313" key="9">
    <source>
        <dbReference type="JaponicusDB" id="SJAG_02524"/>
    </source>
</evidence>
<dbReference type="AlphaFoldDB" id="B6K2Q8"/>
<dbReference type="OMA" id="NEICWDK"/>
<name>B6K2Q8_SCHJY</name>
<dbReference type="GeneID" id="7051152"/>
<dbReference type="InterPro" id="IPR004217">
    <property type="entry name" value="Tim10-like"/>
</dbReference>
<keyword evidence="2 6" id="KW-0472">Membrane</keyword>
<dbReference type="STRING" id="402676.B6K2Q8"/>